<evidence type="ECO:0000313" key="1">
    <source>
        <dbReference type="EMBL" id="KAG5599594.1"/>
    </source>
</evidence>
<proteinExistence type="predicted"/>
<accession>A0A9J5YH24</accession>
<keyword evidence="2" id="KW-1185">Reference proteome</keyword>
<dbReference type="EMBL" id="JACXVP010000006">
    <property type="protein sequence ID" value="KAG5599594.1"/>
    <property type="molecule type" value="Genomic_DNA"/>
</dbReference>
<organism evidence="1 2">
    <name type="scientific">Solanum commersonii</name>
    <name type="common">Commerson's wild potato</name>
    <name type="synonym">Commerson's nightshade</name>
    <dbReference type="NCBI Taxonomy" id="4109"/>
    <lineage>
        <taxon>Eukaryota</taxon>
        <taxon>Viridiplantae</taxon>
        <taxon>Streptophyta</taxon>
        <taxon>Embryophyta</taxon>
        <taxon>Tracheophyta</taxon>
        <taxon>Spermatophyta</taxon>
        <taxon>Magnoliopsida</taxon>
        <taxon>eudicotyledons</taxon>
        <taxon>Gunneridae</taxon>
        <taxon>Pentapetalae</taxon>
        <taxon>asterids</taxon>
        <taxon>lamiids</taxon>
        <taxon>Solanales</taxon>
        <taxon>Solanaceae</taxon>
        <taxon>Solanoideae</taxon>
        <taxon>Solaneae</taxon>
        <taxon>Solanum</taxon>
    </lineage>
</organism>
<gene>
    <name evidence="1" type="ORF">H5410_030964</name>
</gene>
<evidence type="ECO:0000313" key="2">
    <source>
        <dbReference type="Proteomes" id="UP000824120"/>
    </source>
</evidence>
<dbReference type="Proteomes" id="UP000824120">
    <property type="component" value="Chromosome 6"/>
</dbReference>
<name>A0A9J5YH24_SOLCO</name>
<reference evidence="1 2" key="1">
    <citation type="submission" date="2020-09" db="EMBL/GenBank/DDBJ databases">
        <title>De no assembly of potato wild relative species, Solanum commersonii.</title>
        <authorList>
            <person name="Cho K."/>
        </authorList>
    </citation>
    <scope>NUCLEOTIDE SEQUENCE [LARGE SCALE GENOMIC DNA]</scope>
    <source>
        <strain evidence="1">LZ3.2</strain>
        <tissue evidence="1">Leaf</tissue>
    </source>
</reference>
<sequence length="78" mass="9346">MVTIYQFKPIKEKHLIMLDQAIMEGILSCKFKLHKVWPHQVKLSCKHTLMPLQVNLWKFTISQSKAIHEFYYLKLPCM</sequence>
<comment type="caution">
    <text evidence="1">The sequence shown here is derived from an EMBL/GenBank/DDBJ whole genome shotgun (WGS) entry which is preliminary data.</text>
</comment>
<feature type="non-terminal residue" evidence="1">
    <location>
        <position position="78"/>
    </location>
</feature>
<dbReference type="AlphaFoldDB" id="A0A9J5YH24"/>
<protein>
    <submittedName>
        <fullName evidence="1">Uncharacterized protein</fullName>
    </submittedName>
</protein>